<proteinExistence type="predicted"/>
<dbReference type="SUPFAM" id="SSF109604">
    <property type="entry name" value="HD-domain/PDEase-like"/>
    <property type="match status" value="1"/>
</dbReference>
<dbReference type="InterPro" id="IPR009218">
    <property type="entry name" value="HD_phosphohydro"/>
</dbReference>
<keyword evidence="2" id="KW-1185">Reference proteome</keyword>
<evidence type="ECO:0000313" key="1">
    <source>
        <dbReference type="EMBL" id="WZN42753.1"/>
    </source>
</evidence>
<dbReference type="EMBL" id="CP149822">
    <property type="protein sequence ID" value="WZN42753.1"/>
    <property type="molecule type" value="Genomic_DNA"/>
</dbReference>
<dbReference type="PANTHER" id="PTHR21174:SF0">
    <property type="entry name" value="HD PHOSPHOHYDROLASE FAMILY PROTEIN-RELATED"/>
    <property type="match status" value="1"/>
</dbReference>
<sequence>MQPDAIRKYWLDLNQRCGCPPPVAWHGIDRLMMQYSTFGRHYHNLEHLADLLTLQHQYSPQIVDNEALVYAIYFHDCIYLPKRQDNELKSAEEAVFYLRKANAPAERQDKVYRYILATAGHQPELSDPDLDYFLDFDLCVLAAAPERYKLYTRNIRREYRMYSWLEYRNGRIKVLQRLLSMPHIYRTELFRDQYESRARENLERELEKL</sequence>
<accession>A0ABZ2YTF2</accession>
<dbReference type="PIRSF" id="PIRSF035170">
    <property type="entry name" value="HD_phosphohydro"/>
    <property type="match status" value="1"/>
</dbReference>
<organism evidence="1 2">
    <name type="scientific">Chitinophaga pollutisoli</name>
    <dbReference type="NCBI Taxonomy" id="3133966"/>
    <lineage>
        <taxon>Bacteria</taxon>
        <taxon>Pseudomonadati</taxon>
        <taxon>Bacteroidota</taxon>
        <taxon>Chitinophagia</taxon>
        <taxon>Chitinophagales</taxon>
        <taxon>Chitinophagaceae</taxon>
        <taxon>Chitinophaga</taxon>
    </lineage>
</organism>
<reference evidence="2" key="1">
    <citation type="submission" date="2024-03" db="EMBL/GenBank/DDBJ databases">
        <title>Chitinophaga horti sp. nov., isolated from garden soil.</title>
        <authorList>
            <person name="Lee D.S."/>
            <person name="Han D.M."/>
            <person name="Baek J.H."/>
            <person name="Choi D.G."/>
            <person name="Jeon J.H."/>
            <person name="Jeon C.O."/>
        </authorList>
    </citation>
    <scope>NUCLEOTIDE SEQUENCE [LARGE SCALE GENOMIC DNA]</scope>
    <source>
        <strain evidence="2">GPA1</strain>
    </source>
</reference>
<dbReference type="Gene3D" id="1.10.472.50">
    <property type="entry name" value="HD-domain/PDEase-like"/>
    <property type="match status" value="1"/>
</dbReference>
<dbReference type="RefSeq" id="WP_341837583.1">
    <property type="nucleotide sequence ID" value="NZ_CP149822.1"/>
</dbReference>
<gene>
    <name evidence="1" type="ORF">WJU16_06855</name>
</gene>
<evidence type="ECO:0008006" key="3">
    <source>
        <dbReference type="Google" id="ProtNLM"/>
    </source>
</evidence>
<evidence type="ECO:0000313" key="2">
    <source>
        <dbReference type="Proteomes" id="UP001485459"/>
    </source>
</evidence>
<protein>
    <recommendedName>
        <fullName evidence="3">Metal-dependent HD superfamily phosphohydrolase</fullName>
    </recommendedName>
</protein>
<dbReference type="PANTHER" id="PTHR21174">
    <property type="match status" value="1"/>
</dbReference>
<dbReference type="Proteomes" id="UP001485459">
    <property type="component" value="Chromosome"/>
</dbReference>
<name>A0ABZ2YTF2_9BACT</name>